<accession>A0ABM6LU50</accession>
<keyword evidence="6" id="KW-0645">Protease</keyword>
<sequence>MANSSTPDELVRVVRSPSDKRDYQHLVLKNQLKVLLVHCPDSSKAAASMAVNAGHFDDPSHTQGLAHFLEHMFFMGSQSYPEPSAFNDFLSAHGGQHNAWTGTEFTNFYFDCNANALEAALERFASILKEPLFSNEWVQKEKQSIESEFRLKQKDELRRLYQVHKVTANQNHPFSQFSVGNLNTLKDDEHGTLQQKLVQFYRDHYSANQMQLVVAGPQSLTKLADIIQKLFADIQNHKKPKLSIKAPLYTAEQKGLFLQVRPLKKAYRLILTFPLPGIDQDYRNKTTSFIAHIVGYEGPGSLFNCLRDKGWINSLSAGGGISGSNFKDFNVNIQLTESGRKNITTILQWVFAYLGKINTDGIEDWRYQERKVTSELSFLYQEPTPVGELVSQLSINAFHYSKVDIIYGDYRMDGLDHDYAAKLLALMTPAHSRITLISPDVETNLKAPIYDTEYSVTKLTESQLDLFTRSPCDFNAMLPKRNRFINERLHPQPLESENALPTCLSSSDLMELWHLQDNEFRVPKGHIYLALKLPAVTSSAYYFAIARLWSELIIDALNDDLYDAEVAGLHFNIYPTQQGIVIHTTGLSEGQLPLMSHLMKRALLLKFAHRRFRDIKHTLVANWQSAHQNQPLNKLFAELNQQLQPGLFRLPELANQLLSLSFREFTQALEKMFEPVYVQAFMHGDWQSQQADRLATLIRENLPTQQPAAKDRETVKRVGDFLSKTLEVPCSHSDNAVLFYQQGNNDSEQEQVCYMLLQQLVHQPFFHDIRTKKQLGYAAGSQYFPIQRLPGILFFIQSNTASTDRLTTEILNSLEQLFVQLDSTPLKAWHHSKSVLEQQIRTRDRSLRVKSQRLWGAIQLGDTSFNRQLRLLDALDKYQLADWLSDIKQKLSQNSGWLRLQTTSQGK</sequence>
<dbReference type="InterPro" id="IPR011765">
    <property type="entry name" value="Pept_M16_N"/>
</dbReference>
<dbReference type="Pfam" id="PF00675">
    <property type="entry name" value="Peptidase_M16"/>
    <property type="match status" value="1"/>
</dbReference>
<reference evidence="19 20" key="1">
    <citation type="submission" date="2017-06" db="EMBL/GenBank/DDBJ databases">
        <title>Complete genome sequence of Idiomarina piscisalsi strain 10PY1A isolated from soil of Soudi Arabia.</title>
        <authorList>
            <person name="Kim M.-C."/>
            <person name="Jung B.K."/>
            <person name="Budiyanto F."/>
            <person name="Nzila A."/>
            <person name="Shin J.-H."/>
        </authorList>
    </citation>
    <scope>NUCLEOTIDE SEQUENCE [LARGE SCALE GENOMIC DNA]</scope>
    <source>
        <strain evidence="19 20">10PY1A</strain>
    </source>
</reference>
<keyword evidence="10" id="KW-0482">Metalloprotease</keyword>
<dbReference type="InterPro" id="IPR001431">
    <property type="entry name" value="Pept_M16_Zn_BS"/>
</dbReference>
<evidence type="ECO:0000256" key="6">
    <source>
        <dbReference type="ARBA" id="ARBA00022670"/>
    </source>
</evidence>
<evidence type="ECO:0000259" key="17">
    <source>
        <dbReference type="Pfam" id="PF16187"/>
    </source>
</evidence>
<keyword evidence="7" id="KW-0479">Metal-binding</keyword>
<dbReference type="InterPro" id="IPR054734">
    <property type="entry name" value="PqqF-like_C_4"/>
</dbReference>
<comment type="similarity">
    <text evidence="3 14">Belongs to the peptidase M16 family.</text>
</comment>
<keyword evidence="8" id="KW-0378">Hydrolase</keyword>
<evidence type="ECO:0000313" key="19">
    <source>
        <dbReference type="EMBL" id="ASG66150.1"/>
    </source>
</evidence>
<dbReference type="Proteomes" id="UP000197717">
    <property type="component" value="Chromosome"/>
</dbReference>
<dbReference type="InterPro" id="IPR050626">
    <property type="entry name" value="Peptidase_M16"/>
</dbReference>
<comment type="cofactor">
    <cofactor evidence="1">
        <name>Zn(2+)</name>
        <dbReference type="ChEBI" id="CHEBI:29105"/>
    </cofactor>
</comment>
<feature type="domain" description="Peptidase M16 N-terminal" evidence="15">
    <location>
        <begin position="33"/>
        <end position="170"/>
    </location>
</feature>
<evidence type="ECO:0000256" key="1">
    <source>
        <dbReference type="ARBA" id="ARBA00001947"/>
    </source>
</evidence>
<feature type="domain" description="Peptidase M16 C-terminal" evidence="16">
    <location>
        <begin position="195"/>
        <end position="369"/>
    </location>
</feature>
<dbReference type="InterPro" id="IPR007863">
    <property type="entry name" value="Peptidase_M16_C"/>
</dbReference>
<proteinExistence type="inferred from homology"/>
<dbReference type="PANTHER" id="PTHR43690">
    <property type="entry name" value="NARDILYSIN"/>
    <property type="match status" value="1"/>
</dbReference>
<dbReference type="PROSITE" id="PS00143">
    <property type="entry name" value="INSULINASE"/>
    <property type="match status" value="1"/>
</dbReference>
<evidence type="ECO:0000256" key="5">
    <source>
        <dbReference type="ARBA" id="ARBA00017565"/>
    </source>
</evidence>
<dbReference type="SUPFAM" id="SSF63411">
    <property type="entry name" value="LuxS/MPP-like metallohydrolase"/>
    <property type="match status" value="4"/>
</dbReference>
<dbReference type="EMBL" id="CP022133">
    <property type="protein sequence ID" value="ASG66150.1"/>
    <property type="molecule type" value="Genomic_DNA"/>
</dbReference>
<feature type="domain" description="Peptidase M16 middle/third" evidence="17">
    <location>
        <begin position="378"/>
        <end position="654"/>
    </location>
</feature>
<dbReference type="Pfam" id="PF05193">
    <property type="entry name" value="Peptidase_M16_C"/>
    <property type="match status" value="1"/>
</dbReference>
<evidence type="ECO:0000256" key="2">
    <source>
        <dbReference type="ARBA" id="ARBA00002184"/>
    </source>
</evidence>
<feature type="domain" description="Coenzyme PQQ synthesis protein F-like C-terminal lobe" evidence="18">
    <location>
        <begin position="756"/>
        <end position="855"/>
    </location>
</feature>
<evidence type="ECO:0000259" key="15">
    <source>
        <dbReference type="Pfam" id="PF00675"/>
    </source>
</evidence>
<name>A0ABM6LU50_9GAMM</name>
<evidence type="ECO:0000256" key="9">
    <source>
        <dbReference type="ARBA" id="ARBA00022833"/>
    </source>
</evidence>
<dbReference type="Pfam" id="PF22456">
    <property type="entry name" value="PqqF-like_C_4"/>
    <property type="match status" value="1"/>
</dbReference>
<evidence type="ECO:0000259" key="16">
    <source>
        <dbReference type="Pfam" id="PF05193"/>
    </source>
</evidence>
<keyword evidence="20" id="KW-1185">Reference proteome</keyword>
<evidence type="ECO:0000256" key="3">
    <source>
        <dbReference type="ARBA" id="ARBA00007261"/>
    </source>
</evidence>
<dbReference type="PANTHER" id="PTHR43690:SF18">
    <property type="entry name" value="INSULIN-DEGRADING ENZYME-RELATED"/>
    <property type="match status" value="1"/>
</dbReference>
<dbReference type="InterPro" id="IPR011249">
    <property type="entry name" value="Metalloenz_LuxS/M16"/>
</dbReference>
<dbReference type="EC" id="3.4.24.55" evidence="4"/>
<gene>
    <name evidence="19" type="ORF">CEW91_08330</name>
</gene>
<dbReference type="InterPro" id="IPR032632">
    <property type="entry name" value="Peptidase_M16_M"/>
</dbReference>
<dbReference type="Pfam" id="PF16187">
    <property type="entry name" value="Peptidase_M16_M"/>
    <property type="match status" value="1"/>
</dbReference>
<evidence type="ECO:0000256" key="10">
    <source>
        <dbReference type="ARBA" id="ARBA00023049"/>
    </source>
</evidence>
<comment type="function">
    <text evidence="2">Endopeptidase that degrades small peptides of less than 7 kDa, such as glucagon and insulin.</text>
</comment>
<keyword evidence="9" id="KW-0862">Zinc</keyword>
<evidence type="ECO:0000256" key="8">
    <source>
        <dbReference type="ARBA" id="ARBA00022801"/>
    </source>
</evidence>
<evidence type="ECO:0000256" key="11">
    <source>
        <dbReference type="ARBA" id="ARBA00029597"/>
    </source>
</evidence>
<evidence type="ECO:0000256" key="4">
    <source>
        <dbReference type="ARBA" id="ARBA00012449"/>
    </source>
</evidence>
<evidence type="ECO:0000259" key="18">
    <source>
        <dbReference type="Pfam" id="PF22456"/>
    </source>
</evidence>
<evidence type="ECO:0000256" key="12">
    <source>
        <dbReference type="ARBA" id="ARBA00031184"/>
    </source>
</evidence>
<evidence type="ECO:0000313" key="20">
    <source>
        <dbReference type="Proteomes" id="UP000197717"/>
    </source>
</evidence>
<evidence type="ECO:0000256" key="14">
    <source>
        <dbReference type="RuleBase" id="RU004447"/>
    </source>
</evidence>
<evidence type="ECO:0000256" key="13">
    <source>
        <dbReference type="ARBA" id="ARBA00033450"/>
    </source>
</evidence>
<dbReference type="RefSeq" id="WP_088768535.1">
    <property type="nucleotide sequence ID" value="NZ_CP022133.1"/>
</dbReference>
<protein>
    <recommendedName>
        <fullName evidence="5">Protease 3</fullName>
        <ecNumber evidence="4">3.4.24.55</ecNumber>
    </recommendedName>
    <alternativeName>
        <fullName evidence="13">Pitrilysin</fullName>
    </alternativeName>
    <alternativeName>
        <fullName evidence="12">Protease III</fullName>
    </alternativeName>
    <alternativeName>
        <fullName evidence="11">Protease pi</fullName>
    </alternativeName>
</protein>
<organism evidence="19 20">
    <name type="scientific">Idiomarina piscisalsi</name>
    <dbReference type="NCBI Taxonomy" id="1096243"/>
    <lineage>
        <taxon>Bacteria</taxon>
        <taxon>Pseudomonadati</taxon>
        <taxon>Pseudomonadota</taxon>
        <taxon>Gammaproteobacteria</taxon>
        <taxon>Alteromonadales</taxon>
        <taxon>Idiomarinaceae</taxon>
        <taxon>Idiomarina</taxon>
    </lineage>
</organism>
<dbReference type="Gene3D" id="3.30.830.10">
    <property type="entry name" value="Metalloenzyme, LuxS/M16 peptidase-like"/>
    <property type="match status" value="4"/>
</dbReference>
<evidence type="ECO:0000256" key="7">
    <source>
        <dbReference type="ARBA" id="ARBA00022723"/>
    </source>
</evidence>